<evidence type="ECO:0000313" key="1">
    <source>
        <dbReference type="EMBL" id="OWY93573.1"/>
    </source>
</evidence>
<dbReference type="InterPro" id="IPR004551">
    <property type="entry name" value="Dphthn_synthase"/>
</dbReference>
<evidence type="ECO:0000313" key="2">
    <source>
        <dbReference type="Proteomes" id="UP000198211"/>
    </source>
</evidence>
<dbReference type="Proteomes" id="UP000198211">
    <property type="component" value="Unassembled WGS sequence"/>
</dbReference>
<dbReference type="Gene3D" id="3.30.950.10">
    <property type="entry name" value="Methyltransferase, Cobalt-precorrin-4 Transmethylase, Domain 2"/>
    <property type="match status" value="1"/>
</dbReference>
<dbReference type="PANTHER" id="PTHR10882:SF0">
    <property type="entry name" value="DIPHTHINE METHYL ESTER SYNTHASE"/>
    <property type="match status" value="1"/>
</dbReference>
<dbReference type="InterPro" id="IPR014776">
    <property type="entry name" value="4pyrrole_Mease_sub2"/>
</dbReference>
<sequence>MTVNQALEQLIEIEEKRQEGAYSKDTICVGMARLGQKDQTIIAGTMEELLTADFGAPLHCLAITGEVHPLEEEMLKQFYVKK</sequence>
<protein>
    <submittedName>
        <fullName evidence="1">Diphthine synthase</fullName>
    </submittedName>
</protein>
<dbReference type="SUPFAM" id="SSF53790">
    <property type="entry name" value="Tetrapyrrole methylase"/>
    <property type="match status" value="1"/>
</dbReference>
<dbReference type="STRING" id="4795.A0A225UKR0"/>
<accession>A0A225UKR0</accession>
<gene>
    <name evidence="1" type="ORF">PHMEG_00036978</name>
</gene>
<organism evidence="1 2">
    <name type="scientific">Phytophthora megakarya</name>
    <dbReference type="NCBI Taxonomy" id="4795"/>
    <lineage>
        <taxon>Eukaryota</taxon>
        <taxon>Sar</taxon>
        <taxon>Stramenopiles</taxon>
        <taxon>Oomycota</taxon>
        <taxon>Peronosporomycetes</taxon>
        <taxon>Peronosporales</taxon>
        <taxon>Peronosporaceae</taxon>
        <taxon>Phytophthora</taxon>
    </lineage>
</organism>
<name>A0A225UKR0_9STRA</name>
<dbReference type="AlphaFoldDB" id="A0A225UKR0"/>
<keyword evidence="2" id="KW-1185">Reference proteome</keyword>
<proteinExistence type="predicted"/>
<reference evidence="2" key="1">
    <citation type="submission" date="2017-03" db="EMBL/GenBank/DDBJ databases">
        <title>Phytopthora megakarya and P. palmivora, two closely related causual agents of cacao black pod achieved similar genome size and gene model numbers by different mechanisms.</title>
        <authorList>
            <person name="Ali S."/>
            <person name="Shao J."/>
            <person name="Larry D.J."/>
            <person name="Kronmiller B."/>
            <person name="Shen D."/>
            <person name="Strem M.D."/>
            <person name="Melnick R.L."/>
            <person name="Guiltinan M.J."/>
            <person name="Tyler B.M."/>
            <person name="Meinhardt L.W."/>
            <person name="Bailey B.A."/>
        </authorList>
    </citation>
    <scope>NUCLEOTIDE SEQUENCE [LARGE SCALE GENOMIC DNA]</scope>
    <source>
        <strain evidence="2">zdho120</strain>
    </source>
</reference>
<dbReference type="GO" id="GO:0008168">
    <property type="term" value="F:methyltransferase activity"/>
    <property type="evidence" value="ECO:0007669"/>
    <property type="project" value="InterPro"/>
</dbReference>
<dbReference type="GO" id="GO:0017183">
    <property type="term" value="P:protein histidyl modification to diphthamide"/>
    <property type="evidence" value="ECO:0007669"/>
    <property type="project" value="InterPro"/>
</dbReference>
<dbReference type="InterPro" id="IPR035996">
    <property type="entry name" value="4pyrrol_Methylase_sf"/>
</dbReference>
<dbReference type="EMBL" id="NBNE01015824">
    <property type="protein sequence ID" value="OWY93573.1"/>
    <property type="molecule type" value="Genomic_DNA"/>
</dbReference>
<dbReference type="OrthoDB" id="2516at2759"/>
<feature type="non-terminal residue" evidence="1">
    <location>
        <position position="1"/>
    </location>
</feature>
<comment type="caution">
    <text evidence="1">The sequence shown here is derived from an EMBL/GenBank/DDBJ whole genome shotgun (WGS) entry which is preliminary data.</text>
</comment>
<dbReference type="PANTHER" id="PTHR10882">
    <property type="entry name" value="DIPHTHINE SYNTHASE"/>
    <property type="match status" value="1"/>
</dbReference>